<name>K0SI79_THAOC</name>
<protein>
    <submittedName>
        <fullName evidence="2">Uncharacterized protein</fullName>
    </submittedName>
</protein>
<evidence type="ECO:0000313" key="2">
    <source>
        <dbReference type="EMBL" id="EJK65085.1"/>
    </source>
</evidence>
<dbReference type="EMBL" id="AGNL01016453">
    <property type="protein sequence ID" value="EJK65085.1"/>
    <property type="molecule type" value="Genomic_DNA"/>
</dbReference>
<proteinExistence type="predicted"/>
<comment type="caution">
    <text evidence="2">The sequence shown here is derived from an EMBL/GenBank/DDBJ whole genome shotgun (WGS) entry which is preliminary data.</text>
</comment>
<dbReference type="Proteomes" id="UP000266841">
    <property type="component" value="Unassembled WGS sequence"/>
</dbReference>
<gene>
    <name evidence="2" type="ORF">THAOC_14111</name>
</gene>
<feature type="region of interest" description="Disordered" evidence="1">
    <location>
        <begin position="28"/>
        <end position="48"/>
    </location>
</feature>
<evidence type="ECO:0000313" key="3">
    <source>
        <dbReference type="Proteomes" id="UP000266841"/>
    </source>
</evidence>
<reference evidence="2 3" key="1">
    <citation type="journal article" date="2012" name="Genome Biol.">
        <title>Genome and low-iron response of an oceanic diatom adapted to chronic iron limitation.</title>
        <authorList>
            <person name="Lommer M."/>
            <person name="Specht M."/>
            <person name="Roy A.S."/>
            <person name="Kraemer L."/>
            <person name="Andreson R."/>
            <person name="Gutowska M.A."/>
            <person name="Wolf J."/>
            <person name="Bergner S.V."/>
            <person name="Schilhabel M.B."/>
            <person name="Klostermeier U.C."/>
            <person name="Beiko R.G."/>
            <person name="Rosenstiel P."/>
            <person name="Hippler M."/>
            <person name="Laroche J."/>
        </authorList>
    </citation>
    <scope>NUCLEOTIDE SEQUENCE [LARGE SCALE GENOMIC DNA]</scope>
    <source>
        <strain evidence="2 3">CCMP1005</strain>
    </source>
</reference>
<organism evidence="2 3">
    <name type="scientific">Thalassiosira oceanica</name>
    <name type="common">Marine diatom</name>
    <dbReference type="NCBI Taxonomy" id="159749"/>
    <lineage>
        <taxon>Eukaryota</taxon>
        <taxon>Sar</taxon>
        <taxon>Stramenopiles</taxon>
        <taxon>Ochrophyta</taxon>
        <taxon>Bacillariophyta</taxon>
        <taxon>Coscinodiscophyceae</taxon>
        <taxon>Thalassiosirophycidae</taxon>
        <taxon>Thalassiosirales</taxon>
        <taxon>Thalassiosiraceae</taxon>
        <taxon>Thalassiosira</taxon>
    </lineage>
</organism>
<dbReference type="AlphaFoldDB" id="K0SI79"/>
<accession>K0SI79</accession>
<keyword evidence="3" id="KW-1185">Reference proteome</keyword>
<sequence>MSIVVCSAIQLSVYRCATSSFQSIAVPPRFSSTSKKDDGSKRPQWRGPDSVWLECGSSRQYHGMIVEIQSTEMVLLSRRHTTSSGLDESRHASTTSTSRVRVACFLNLGVLPSTTS</sequence>
<evidence type="ECO:0000256" key="1">
    <source>
        <dbReference type="SAM" id="MobiDB-lite"/>
    </source>
</evidence>